<dbReference type="Pfam" id="PF00188">
    <property type="entry name" value="CAP"/>
    <property type="match status" value="2"/>
</dbReference>
<gene>
    <name evidence="3" type="ORF">D9756_005479</name>
</gene>
<evidence type="ECO:0000256" key="1">
    <source>
        <dbReference type="SAM" id="SignalP"/>
    </source>
</evidence>
<proteinExistence type="predicted"/>
<dbReference type="PRINTS" id="PR00837">
    <property type="entry name" value="V5TPXLIKE"/>
</dbReference>
<dbReference type="InterPro" id="IPR035940">
    <property type="entry name" value="CAP_sf"/>
</dbReference>
<dbReference type="InterPro" id="IPR034113">
    <property type="entry name" value="SCP_GAPR1-like"/>
</dbReference>
<dbReference type="PANTHER" id="PTHR10334">
    <property type="entry name" value="CYSTEINE-RICH SECRETORY PROTEIN-RELATED"/>
    <property type="match status" value="1"/>
</dbReference>
<dbReference type="PROSITE" id="PS01009">
    <property type="entry name" value="CRISP_1"/>
    <property type="match status" value="1"/>
</dbReference>
<dbReference type="SMART" id="SM00198">
    <property type="entry name" value="SCP"/>
    <property type="match status" value="2"/>
</dbReference>
<dbReference type="InterPro" id="IPR014044">
    <property type="entry name" value="CAP_dom"/>
</dbReference>
<sequence>MKLTPLVSLSVLTALAFAIPANKRDEFSEDAINVHNSYRTQYGGAQPLTYDDGLAAEAAEYANQCSWDVSKREGAGQNLNFTQHFASPPTATIKDAVDAWVDEVRKYDFDNPHFSEETGHFTQVVWKSTTKVGCARTVCGNENPSHGDSGEWVNIVCRYTSPGNVIGPGQFEANFGANPLTWGTSLASGAASFTSQCSWSLSSGNYGQNLYASTGSSATIQEAVENWMDQAPNYDYDHPGFNASTAAFTQVVWKASTTLGCGRSVCTTGNPFSGFNGPWTFIQCRYTPPGNVVGPGQYEANVGHPTGSQ</sequence>
<dbReference type="EMBL" id="JAACJO010000008">
    <property type="protein sequence ID" value="KAF5355178.1"/>
    <property type="molecule type" value="Genomic_DNA"/>
</dbReference>
<dbReference type="GO" id="GO:0005576">
    <property type="term" value="C:extracellular region"/>
    <property type="evidence" value="ECO:0007669"/>
    <property type="project" value="InterPro"/>
</dbReference>
<keyword evidence="1" id="KW-0732">Signal</keyword>
<feature type="chain" id="PRO_5034626235" description="SCP domain-containing protein" evidence="1">
    <location>
        <begin position="19"/>
        <end position="309"/>
    </location>
</feature>
<organism evidence="3 4">
    <name type="scientific">Leucocoprinus leucothites</name>
    <dbReference type="NCBI Taxonomy" id="201217"/>
    <lineage>
        <taxon>Eukaryota</taxon>
        <taxon>Fungi</taxon>
        <taxon>Dikarya</taxon>
        <taxon>Basidiomycota</taxon>
        <taxon>Agaricomycotina</taxon>
        <taxon>Agaricomycetes</taxon>
        <taxon>Agaricomycetidae</taxon>
        <taxon>Agaricales</taxon>
        <taxon>Agaricineae</taxon>
        <taxon>Agaricaceae</taxon>
        <taxon>Leucocoprinus</taxon>
    </lineage>
</organism>
<dbReference type="SUPFAM" id="SSF55797">
    <property type="entry name" value="PR-1-like"/>
    <property type="match status" value="2"/>
</dbReference>
<feature type="signal peptide" evidence="1">
    <location>
        <begin position="1"/>
        <end position="18"/>
    </location>
</feature>
<dbReference type="InterPro" id="IPR001283">
    <property type="entry name" value="CRISP-related"/>
</dbReference>
<protein>
    <recommendedName>
        <fullName evidence="2">SCP domain-containing protein</fullName>
    </recommendedName>
</protein>
<dbReference type="OrthoDB" id="337038at2759"/>
<dbReference type="CDD" id="cd05382">
    <property type="entry name" value="CAP_GAPR1-like"/>
    <property type="match status" value="1"/>
</dbReference>
<feature type="domain" description="SCP" evidence="2">
    <location>
        <begin position="26"/>
        <end position="167"/>
    </location>
</feature>
<dbReference type="AlphaFoldDB" id="A0A8H5D9J1"/>
<dbReference type="Proteomes" id="UP000559027">
    <property type="component" value="Unassembled WGS sequence"/>
</dbReference>
<dbReference type="Gene3D" id="3.40.33.10">
    <property type="entry name" value="CAP"/>
    <property type="match status" value="2"/>
</dbReference>
<evidence type="ECO:0000313" key="3">
    <source>
        <dbReference type="EMBL" id="KAF5355178.1"/>
    </source>
</evidence>
<feature type="domain" description="SCP" evidence="2">
    <location>
        <begin position="170"/>
        <end position="294"/>
    </location>
</feature>
<comment type="caution">
    <text evidence="3">The sequence shown here is derived from an EMBL/GenBank/DDBJ whole genome shotgun (WGS) entry which is preliminary data.</text>
</comment>
<name>A0A8H5D9J1_9AGAR</name>
<accession>A0A8H5D9J1</accession>
<evidence type="ECO:0000313" key="4">
    <source>
        <dbReference type="Proteomes" id="UP000559027"/>
    </source>
</evidence>
<dbReference type="PROSITE" id="PS01010">
    <property type="entry name" value="CRISP_2"/>
    <property type="match status" value="1"/>
</dbReference>
<dbReference type="InterPro" id="IPR018244">
    <property type="entry name" value="Allrgn_V5/Tpx1_CS"/>
</dbReference>
<reference evidence="3 4" key="1">
    <citation type="journal article" date="2020" name="ISME J.">
        <title>Uncovering the hidden diversity of litter-decomposition mechanisms in mushroom-forming fungi.</title>
        <authorList>
            <person name="Floudas D."/>
            <person name="Bentzer J."/>
            <person name="Ahren D."/>
            <person name="Johansson T."/>
            <person name="Persson P."/>
            <person name="Tunlid A."/>
        </authorList>
    </citation>
    <scope>NUCLEOTIDE SEQUENCE [LARGE SCALE GENOMIC DNA]</scope>
    <source>
        <strain evidence="3 4">CBS 146.42</strain>
    </source>
</reference>
<evidence type="ECO:0000259" key="2">
    <source>
        <dbReference type="SMART" id="SM00198"/>
    </source>
</evidence>
<keyword evidence="4" id="KW-1185">Reference proteome</keyword>